<comment type="subcellular location">
    <subcellularLocation>
        <location evidence="1">Mitochondrion outer membrane</location>
        <topology evidence="1">Multi-pass membrane protein</topology>
    </subcellularLocation>
</comment>
<gene>
    <name evidence="7" type="ORF">WA026_013528</name>
</gene>
<keyword evidence="8" id="KW-1185">Reference proteome</keyword>
<comment type="similarity">
    <text evidence="2">Belongs to the FUN14 family.</text>
</comment>
<evidence type="ECO:0000313" key="7">
    <source>
        <dbReference type="EMBL" id="KAK9891213.1"/>
    </source>
</evidence>
<dbReference type="EMBL" id="JARQZJ010000127">
    <property type="protein sequence ID" value="KAK9891213.1"/>
    <property type="molecule type" value="Genomic_DNA"/>
</dbReference>
<dbReference type="Proteomes" id="UP001431783">
    <property type="component" value="Unassembled WGS sequence"/>
</dbReference>
<evidence type="ECO:0000256" key="2">
    <source>
        <dbReference type="ARBA" id="ARBA00009160"/>
    </source>
</evidence>
<protein>
    <submittedName>
        <fullName evidence="7">Uncharacterized protein</fullName>
    </submittedName>
</protein>
<dbReference type="AlphaFoldDB" id="A0AAW1VF17"/>
<reference evidence="7 8" key="1">
    <citation type="submission" date="2023-03" db="EMBL/GenBank/DDBJ databases">
        <title>Genome insight into feeding habits of ladybird beetles.</title>
        <authorList>
            <person name="Li H.-S."/>
            <person name="Huang Y.-H."/>
            <person name="Pang H."/>
        </authorList>
    </citation>
    <scope>NUCLEOTIDE SEQUENCE [LARGE SCALE GENOMIC DNA]</scope>
    <source>
        <strain evidence="7">SYSU_2023b</strain>
        <tissue evidence="7">Whole body</tissue>
    </source>
</reference>
<proteinExistence type="inferred from homology"/>
<evidence type="ECO:0000256" key="5">
    <source>
        <dbReference type="ARBA" id="ARBA00023136"/>
    </source>
</evidence>
<evidence type="ECO:0000256" key="1">
    <source>
        <dbReference type="ARBA" id="ARBA00004374"/>
    </source>
</evidence>
<evidence type="ECO:0000313" key="8">
    <source>
        <dbReference type="Proteomes" id="UP001431783"/>
    </source>
</evidence>
<evidence type="ECO:0000256" key="6">
    <source>
        <dbReference type="SAM" id="Phobius"/>
    </source>
</evidence>
<feature type="transmembrane region" description="Helical" evidence="6">
    <location>
        <begin position="6"/>
        <end position="24"/>
    </location>
</feature>
<name>A0AAW1VF17_9CUCU</name>
<sequence>MAAQILSGYPASLAMGALGGFILGNLTMKMTRKAGCAAGLGIIGYEVAHYNGLVKTSLDTVFGKVTQKLSEGCSKYCAKSSGQVKSLVGKNKALSVGLIGGSLLGIACS</sequence>
<evidence type="ECO:0000256" key="4">
    <source>
        <dbReference type="ARBA" id="ARBA00022989"/>
    </source>
</evidence>
<dbReference type="GO" id="GO:0005741">
    <property type="term" value="C:mitochondrial outer membrane"/>
    <property type="evidence" value="ECO:0007669"/>
    <property type="project" value="UniProtKB-SubCell"/>
</dbReference>
<keyword evidence="4 6" id="KW-1133">Transmembrane helix</keyword>
<evidence type="ECO:0000256" key="3">
    <source>
        <dbReference type="ARBA" id="ARBA00022692"/>
    </source>
</evidence>
<keyword evidence="3 6" id="KW-0812">Transmembrane</keyword>
<dbReference type="InterPro" id="IPR007014">
    <property type="entry name" value="FUN14"/>
</dbReference>
<keyword evidence="5 6" id="KW-0472">Membrane</keyword>
<comment type="caution">
    <text evidence="7">The sequence shown here is derived from an EMBL/GenBank/DDBJ whole genome shotgun (WGS) entry which is preliminary data.</text>
</comment>
<accession>A0AAW1VF17</accession>
<dbReference type="Pfam" id="PF04930">
    <property type="entry name" value="FUN14"/>
    <property type="match status" value="1"/>
</dbReference>
<organism evidence="7 8">
    <name type="scientific">Henosepilachna vigintioctopunctata</name>
    <dbReference type="NCBI Taxonomy" id="420089"/>
    <lineage>
        <taxon>Eukaryota</taxon>
        <taxon>Metazoa</taxon>
        <taxon>Ecdysozoa</taxon>
        <taxon>Arthropoda</taxon>
        <taxon>Hexapoda</taxon>
        <taxon>Insecta</taxon>
        <taxon>Pterygota</taxon>
        <taxon>Neoptera</taxon>
        <taxon>Endopterygota</taxon>
        <taxon>Coleoptera</taxon>
        <taxon>Polyphaga</taxon>
        <taxon>Cucujiformia</taxon>
        <taxon>Coccinelloidea</taxon>
        <taxon>Coccinellidae</taxon>
        <taxon>Epilachninae</taxon>
        <taxon>Epilachnini</taxon>
        <taxon>Henosepilachna</taxon>
    </lineage>
</organism>